<feature type="transmembrane region" description="Helical" evidence="1">
    <location>
        <begin position="12"/>
        <end position="33"/>
    </location>
</feature>
<comment type="caution">
    <text evidence="2">The sequence shown here is derived from an EMBL/GenBank/DDBJ whole genome shotgun (WGS) entry which is preliminary data.</text>
</comment>
<keyword evidence="1" id="KW-0472">Membrane</keyword>
<dbReference type="Proteomes" id="UP000238426">
    <property type="component" value="Unassembled WGS sequence"/>
</dbReference>
<evidence type="ECO:0008006" key="4">
    <source>
        <dbReference type="Google" id="ProtNLM"/>
    </source>
</evidence>
<proteinExistence type="predicted"/>
<accession>A0A2T1N896</accession>
<organism evidence="2 3">
    <name type="scientific">Aurantibacter aestuarii</name>
    <dbReference type="NCBI Taxonomy" id="1266046"/>
    <lineage>
        <taxon>Bacteria</taxon>
        <taxon>Pseudomonadati</taxon>
        <taxon>Bacteroidota</taxon>
        <taxon>Flavobacteriia</taxon>
        <taxon>Flavobacteriales</taxon>
        <taxon>Flavobacteriaceae</taxon>
        <taxon>Aurantibacter</taxon>
    </lineage>
</organism>
<evidence type="ECO:0000313" key="2">
    <source>
        <dbReference type="EMBL" id="PSG88094.1"/>
    </source>
</evidence>
<keyword evidence="3" id="KW-1185">Reference proteome</keyword>
<keyword evidence="1" id="KW-0812">Transmembrane</keyword>
<sequence>MTEKTIQEGKLYAVVSYLTFIGSIIAIIMNSDVKNPFTTFHNRQGLGLCLSFLLLGYFLGQFDSWLISGPFLFGFGLLLVFGVITAASGKMVLIPVIGALFQKIFSNIIK</sequence>
<feature type="transmembrane region" description="Helical" evidence="1">
    <location>
        <begin position="45"/>
        <end position="67"/>
    </location>
</feature>
<protein>
    <recommendedName>
        <fullName evidence="4">DUF4870 domain-containing protein</fullName>
    </recommendedName>
</protein>
<name>A0A2T1N896_9FLAO</name>
<dbReference type="RefSeq" id="WP_106463232.1">
    <property type="nucleotide sequence ID" value="NZ_PXOQ01000009.1"/>
</dbReference>
<evidence type="ECO:0000256" key="1">
    <source>
        <dbReference type="SAM" id="Phobius"/>
    </source>
</evidence>
<gene>
    <name evidence="2" type="ORF">C7H52_07250</name>
</gene>
<dbReference type="EMBL" id="PXOQ01000009">
    <property type="protein sequence ID" value="PSG88094.1"/>
    <property type="molecule type" value="Genomic_DNA"/>
</dbReference>
<dbReference type="AlphaFoldDB" id="A0A2T1N896"/>
<evidence type="ECO:0000313" key="3">
    <source>
        <dbReference type="Proteomes" id="UP000238426"/>
    </source>
</evidence>
<reference evidence="2 3" key="1">
    <citation type="submission" date="2018-03" db="EMBL/GenBank/DDBJ databases">
        <title>Mesoflavibacter sp. HG37 and Mesoflavibacter sp. HG96 sp.nov., two marine bacteria isolated from seawater of Western Pacific Ocean.</title>
        <authorList>
            <person name="Cheng H."/>
            <person name="Wu Y.-H."/>
            <person name="Guo L.-L."/>
            <person name="Xu X.-W."/>
        </authorList>
    </citation>
    <scope>NUCLEOTIDE SEQUENCE [LARGE SCALE GENOMIC DNA]</scope>
    <source>
        <strain evidence="2 3">KCTC 32269</strain>
    </source>
</reference>
<dbReference type="OrthoDB" id="6400719at2"/>
<feature type="transmembrane region" description="Helical" evidence="1">
    <location>
        <begin position="73"/>
        <end position="101"/>
    </location>
</feature>
<keyword evidence="1" id="KW-1133">Transmembrane helix</keyword>